<evidence type="ECO:0000313" key="1">
    <source>
        <dbReference type="EMBL" id="TDX99329.1"/>
    </source>
</evidence>
<dbReference type="EMBL" id="SOQX01000008">
    <property type="protein sequence ID" value="TDX99329.1"/>
    <property type="molecule type" value="Genomic_DNA"/>
</dbReference>
<reference evidence="1 2" key="1">
    <citation type="submission" date="2019-03" db="EMBL/GenBank/DDBJ databases">
        <title>Genomic Encyclopedia of Type Strains, Phase IV (KMG-IV): sequencing the most valuable type-strain genomes for metagenomic binning, comparative biology and taxonomic classification.</title>
        <authorList>
            <person name="Goeker M."/>
        </authorList>
    </citation>
    <scope>NUCLEOTIDE SEQUENCE [LARGE SCALE GENOMIC DNA]</scope>
    <source>
        <strain evidence="1 2">DSM 16326</strain>
    </source>
</reference>
<protein>
    <submittedName>
        <fullName evidence="1">Uncharacterized protein</fullName>
    </submittedName>
</protein>
<dbReference type="Proteomes" id="UP000294914">
    <property type="component" value="Unassembled WGS sequence"/>
</dbReference>
<keyword evidence="2" id="KW-1185">Reference proteome</keyword>
<dbReference type="RefSeq" id="WP_134085071.1">
    <property type="nucleotide sequence ID" value="NZ_SOQX01000008.1"/>
</dbReference>
<organism evidence="1 2">
    <name type="scientific">Thiohalophilus thiocyanatoxydans</name>
    <dbReference type="NCBI Taxonomy" id="381308"/>
    <lineage>
        <taxon>Bacteria</taxon>
        <taxon>Pseudomonadati</taxon>
        <taxon>Pseudomonadota</taxon>
        <taxon>Gammaproteobacteria</taxon>
        <taxon>Thiohalomonadales</taxon>
        <taxon>Thiohalophilaceae</taxon>
        <taxon>Thiohalophilus</taxon>
    </lineage>
</organism>
<sequence>MDLSNAWINGRALNESLKATKVDYNLRKFSLTDRVKLYFPRDNIALGVELENATPFIVESNFFITVHDLDSPSKTIDFSNIRFTKDALNSAIAIMSYDEKTKHVENLGKSSNFKDLSKTLYFSECVCDWGRGQRVWANLNRHHSSSVLGQLLSKWLLSVKARYGDLYAITLGTNIKGLGVSFASKHLRHLKPEKFPVLDSVLHQGLGYALNSAGYNLLISDLSRLKNENSLPYRIADIESGIFYLTRQLVRSKEKGT</sequence>
<proteinExistence type="predicted"/>
<dbReference type="AlphaFoldDB" id="A0A4R8IK21"/>
<comment type="caution">
    <text evidence="1">The sequence shown here is derived from an EMBL/GenBank/DDBJ whole genome shotgun (WGS) entry which is preliminary data.</text>
</comment>
<name>A0A4R8IK21_9GAMM</name>
<evidence type="ECO:0000313" key="2">
    <source>
        <dbReference type="Proteomes" id="UP000294914"/>
    </source>
</evidence>
<dbReference type="OrthoDB" id="9155123at2"/>
<accession>A0A4R8IK21</accession>
<gene>
    <name evidence="1" type="ORF">EDC23_2542</name>
</gene>